<dbReference type="InterPro" id="IPR021583">
    <property type="entry name" value="DUF3213"/>
</dbReference>
<dbReference type="GeneID" id="58919771"/>
<dbReference type="RefSeq" id="WP_246454766.1">
    <property type="nucleotide sequence ID" value="NZ_LR881183.1"/>
</dbReference>
<dbReference type="Gene3D" id="3.30.70.1750">
    <property type="entry name" value="Uncharacterised protein PF11491, DUF3213"/>
    <property type="match status" value="1"/>
</dbReference>
<name>A0A7G2DC84_9EURY</name>
<dbReference type="AlphaFoldDB" id="A0A7G2DC84"/>
<evidence type="ECO:0000313" key="2">
    <source>
        <dbReference type="Proteomes" id="UP000516304"/>
    </source>
</evidence>
<dbReference type="Proteomes" id="UP000516304">
    <property type="component" value="Chromosome TIRI35C"/>
</dbReference>
<protein>
    <recommendedName>
        <fullName evidence="3">DUF3213 domain-containing protein</fullName>
    </recommendedName>
</protein>
<proteinExistence type="predicted"/>
<gene>
    <name evidence="1" type="ORF">TIRI35C_2021</name>
</gene>
<keyword evidence="2" id="KW-1185">Reference proteome</keyword>
<dbReference type="KEGG" id="tcq:TIRI35C_2021"/>
<accession>A0A7G2DC84</accession>
<dbReference type="EMBL" id="LR881183">
    <property type="protein sequence ID" value="CAD5245175.1"/>
    <property type="molecule type" value="Genomic_DNA"/>
</dbReference>
<evidence type="ECO:0008006" key="3">
    <source>
        <dbReference type="Google" id="ProtNLM"/>
    </source>
</evidence>
<evidence type="ECO:0000313" key="1">
    <source>
        <dbReference type="EMBL" id="CAD5245175.1"/>
    </source>
</evidence>
<dbReference type="Pfam" id="PF11491">
    <property type="entry name" value="DUF3213"/>
    <property type="match status" value="1"/>
</dbReference>
<reference evidence="1 2" key="1">
    <citation type="submission" date="2020-09" db="EMBL/GenBank/DDBJ databases">
        <authorList>
            <person name="Courtine D."/>
        </authorList>
    </citation>
    <scope>NUCLEOTIDE SEQUENCE [LARGE SCALE GENOMIC DNA]</scope>
    <source>
        <strain evidence="1 2">IRI35c</strain>
    </source>
</reference>
<sequence>MAMEGASGKQLLRIDFKFRKIAPDEARTKQYELLKDERIWRAFLNGYTGNGYVVFDEEALPKDELLSRLREFEPEVTAIRRLTLGELIESSYSWNNILGSMEP</sequence>
<organism evidence="1 2">
    <name type="scientific">Thermococcus camini</name>
    <dbReference type="NCBI Taxonomy" id="2016373"/>
    <lineage>
        <taxon>Archaea</taxon>
        <taxon>Methanobacteriati</taxon>
        <taxon>Methanobacteriota</taxon>
        <taxon>Thermococci</taxon>
        <taxon>Thermococcales</taxon>
        <taxon>Thermococcaceae</taxon>
        <taxon>Thermococcus</taxon>
    </lineage>
</organism>